<evidence type="ECO:0000313" key="1">
    <source>
        <dbReference type="EMBL" id="GBM77305.1"/>
    </source>
</evidence>
<gene>
    <name evidence="1" type="ORF">AVEN_13351_1</name>
</gene>
<dbReference type="Proteomes" id="UP000499080">
    <property type="component" value="Unassembled WGS sequence"/>
</dbReference>
<reference evidence="1 2" key="1">
    <citation type="journal article" date="2019" name="Sci. Rep.">
        <title>Orb-weaving spider Araneus ventricosus genome elucidates the spidroin gene catalogue.</title>
        <authorList>
            <person name="Kono N."/>
            <person name="Nakamura H."/>
            <person name="Ohtoshi R."/>
            <person name="Moran D.A.P."/>
            <person name="Shinohara A."/>
            <person name="Yoshida Y."/>
            <person name="Fujiwara M."/>
            <person name="Mori M."/>
            <person name="Tomita M."/>
            <person name="Arakawa K."/>
        </authorList>
    </citation>
    <scope>NUCLEOTIDE SEQUENCE [LARGE SCALE GENOMIC DNA]</scope>
</reference>
<sequence>MAHASTREKRESLRRALLIIILVRCLHFVSIEGSLTATLIGNAAATGESEGRRRMDLQGCSDKRESMDADLRANLKRRAARSHFRFDLKRLASLNEIKKNKTLRFSE</sequence>
<proteinExistence type="predicted"/>
<name>A0A4Y2II18_ARAVE</name>
<evidence type="ECO:0000313" key="2">
    <source>
        <dbReference type="Proteomes" id="UP000499080"/>
    </source>
</evidence>
<keyword evidence="2" id="KW-1185">Reference proteome</keyword>
<organism evidence="1 2">
    <name type="scientific">Araneus ventricosus</name>
    <name type="common">Orbweaver spider</name>
    <name type="synonym">Epeira ventricosa</name>
    <dbReference type="NCBI Taxonomy" id="182803"/>
    <lineage>
        <taxon>Eukaryota</taxon>
        <taxon>Metazoa</taxon>
        <taxon>Ecdysozoa</taxon>
        <taxon>Arthropoda</taxon>
        <taxon>Chelicerata</taxon>
        <taxon>Arachnida</taxon>
        <taxon>Araneae</taxon>
        <taxon>Araneomorphae</taxon>
        <taxon>Entelegynae</taxon>
        <taxon>Araneoidea</taxon>
        <taxon>Araneidae</taxon>
        <taxon>Araneus</taxon>
    </lineage>
</organism>
<accession>A0A4Y2II18</accession>
<dbReference type="EMBL" id="BGPR01002681">
    <property type="protein sequence ID" value="GBM77305.1"/>
    <property type="molecule type" value="Genomic_DNA"/>
</dbReference>
<protein>
    <submittedName>
        <fullName evidence="1">Uncharacterized protein</fullName>
    </submittedName>
</protein>
<dbReference type="AlphaFoldDB" id="A0A4Y2II18"/>
<comment type="caution">
    <text evidence="1">The sequence shown here is derived from an EMBL/GenBank/DDBJ whole genome shotgun (WGS) entry which is preliminary data.</text>
</comment>